<keyword evidence="2" id="KW-1185">Reference proteome</keyword>
<protein>
    <submittedName>
        <fullName evidence="1">Uncharacterized protein</fullName>
    </submittedName>
</protein>
<evidence type="ECO:0000313" key="2">
    <source>
        <dbReference type="Proteomes" id="UP000198620"/>
    </source>
</evidence>
<reference evidence="1 2" key="1">
    <citation type="submission" date="2016-10" db="EMBL/GenBank/DDBJ databases">
        <authorList>
            <person name="de Groot N.N."/>
        </authorList>
    </citation>
    <scope>NUCLEOTIDE SEQUENCE [LARGE SCALE GENOMIC DNA]</scope>
    <source>
        <strain evidence="1 2">Nv1</strain>
    </source>
</reference>
<evidence type="ECO:0000313" key="1">
    <source>
        <dbReference type="EMBL" id="SEK69753.1"/>
    </source>
</evidence>
<sequence length="72" mass="7989">MFIKRDPIGRIGLDYISTMMMSYSTAASTVQGNDFLINAGLQPLRNKAILPKKLGGQVKCFSWVTVNKHNSD</sequence>
<dbReference type="EMBL" id="FOBH01000002">
    <property type="protein sequence ID" value="SEK69753.1"/>
    <property type="molecule type" value="Genomic_DNA"/>
</dbReference>
<dbReference type="AlphaFoldDB" id="A0A1H7J4Q5"/>
<accession>A0A1H7J4Q5</accession>
<name>A0A1H7J4Q5_9PROT</name>
<gene>
    <name evidence="1" type="ORF">SAMN05216387_102391</name>
</gene>
<dbReference type="Proteomes" id="UP000198620">
    <property type="component" value="Unassembled WGS sequence"/>
</dbReference>
<organism evidence="1 2">
    <name type="scientific">Nitrosovibrio tenuis</name>
    <dbReference type="NCBI Taxonomy" id="1233"/>
    <lineage>
        <taxon>Bacteria</taxon>
        <taxon>Pseudomonadati</taxon>
        <taxon>Pseudomonadota</taxon>
        <taxon>Betaproteobacteria</taxon>
        <taxon>Nitrosomonadales</taxon>
        <taxon>Nitrosomonadaceae</taxon>
        <taxon>Nitrosovibrio</taxon>
    </lineage>
</organism>
<proteinExistence type="predicted"/>